<dbReference type="SUPFAM" id="SSF103107">
    <property type="entry name" value="Hypothetical protein c14orf129, hspc210"/>
    <property type="match status" value="1"/>
</dbReference>
<accession>A0AAD9J325</accession>
<dbReference type="GO" id="GO:0005737">
    <property type="term" value="C:cytoplasm"/>
    <property type="evidence" value="ECO:0007669"/>
    <property type="project" value="TreeGrafter"/>
</dbReference>
<dbReference type="Pfam" id="PF05303">
    <property type="entry name" value="GSKIP_dom"/>
    <property type="match status" value="1"/>
</dbReference>
<proteinExistence type="inferred from homology"/>
<evidence type="ECO:0000259" key="2">
    <source>
        <dbReference type="Pfam" id="PF05303"/>
    </source>
</evidence>
<feature type="domain" description="GSKIP" evidence="2">
    <location>
        <begin position="11"/>
        <end position="111"/>
    </location>
</feature>
<sequence>MDAQSEENLLRIEAEDVMKDVRYAVKSAELSSRLPSSSLIVYINLTTKEDERYCVELSLQGFRVVGHHYDNTERSSSESCYYETIYALLDNISPKYQRSFGEALMNKLSELQEEQRQEADNT</sequence>
<reference evidence="3" key="1">
    <citation type="journal article" date="2023" name="Mol. Biol. Evol.">
        <title>Third-Generation Sequencing Reveals the Adaptive Role of the Epigenome in Three Deep-Sea Polychaetes.</title>
        <authorList>
            <person name="Perez M."/>
            <person name="Aroh O."/>
            <person name="Sun Y."/>
            <person name="Lan Y."/>
            <person name="Juniper S.K."/>
            <person name="Young C.R."/>
            <person name="Angers B."/>
            <person name="Qian P.Y."/>
        </authorList>
    </citation>
    <scope>NUCLEOTIDE SEQUENCE</scope>
    <source>
        <strain evidence="3">P08H-3</strain>
    </source>
</reference>
<dbReference type="InterPro" id="IPR007967">
    <property type="entry name" value="GSKIP_dom"/>
</dbReference>
<dbReference type="EMBL" id="JAODUP010000696">
    <property type="protein sequence ID" value="KAK2145202.1"/>
    <property type="molecule type" value="Genomic_DNA"/>
</dbReference>
<dbReference type="PANTHER" id="PTHR12490:SF4">
    <property type="entry name" value="GSK3B-INTERACTING PROTEIN"/>
    <property type="match status" value="1"/>
</dbReference>
<evidence type="ECO:0000256" key="1">
    <source>
        <dbReference type="ARBA" id="ARBA00009571"/>
    </source>
</evidence>
<name>A0AAD9J325_9ANNE</name>
<comment type="caution">
    <text evidence="3">The sequence shown here is derived from an EMBL/GenBank/DDBJ whole genome shotgun (WGS) entry which is preliminary data.</text>
</comment>
<dbReference type="Proteomes" id="UP001208570">
    <property type="component" value="Unassembled WGS sequence"/>
</dbReference>
<dbReference type="GO" id="GO:0019207">
    <property type="term" value="F:kinase regulator activity"/>
    <property type="evidence" value="ECO:0007669"/>
    <property type="project" value="TreeGrafter"/>
</dbReference>
<dbReference type="GO" id="GO:0060828">
    <property type="term" value="P:regulation of canonical Wnt signaling pathway"/>
    <property type="evidence" value="ECO:0007669"/>
    <property type="project" value="InterPro"/>
</dbReference>
<keyword evidence="4" id="KW-1185">Reference proteome</keyword>
<gene>
    <name evidence="3" type="ORF">LSH36_696g01059</name>
</gene>
<dbReference type="PANTHER" id="PTHR12490">
    <property type="entry name" value="GSK3B-INTERACTING PROTEIN"/>
    <property type="match status" value="1"/>
</dbReference>
<dbReference type="InterPro" id="IPR037395">
    <property type="entry name" value="GSKIP"/>
</dbReference>
<evidence type="ECO:0000313" key="4">
    <source>
        <dbReference type="Proteomes" id="UP001208570"/>
    </source>
</evidence>
<evidence type="ECO:0000313" key="3">
    <source>
        <dbReference type="EMBL" id="KAK2145202.1"/>
    </source>
</evidence>
<dbReference type="InterPro" id="IPR023231">
    <property type="entry name" value="GSKIP_dom_sf"/>
</dbReference>
<protein>
    <recommendedName>
        <fullName evidence="2">GSKIP domain-containing protein</fullName>
    </recommendedName>
</protein>
<comment type="similarity">
    <text evidence="1">Belongs to the GSKIP family.</text>
</comment>
<dbReference type="GO" id="GO:0051018">
    <property type="term" value="F:protein kinase A binding"/>
    <property type="evidence" value="ECO:0007669"/>
    <property type="project" value="TreeGrafter"/>
</dbReference>
<organism evidence="3 4">
    <name type="scientific">Paralvinella palmiformis</name>
    <dbReference type="NCBI Taxonomy" id="53620"/>
    <lineage>
        <taxon>Eukaryota</taxon>
        <taxon>Metazoa</taxon>
        <taxon>Spiralia</taxon>
        <taxon>Lophotrochozoa</taxon>
        <taxon>Annelida</taxon>
        <taxon>Polychaeta</taxon>
        <taxon>Sedentaria</taxon>
        <taxon>Canalipalpata</taxon>
        <taxon>Terebellida</taxon>
        <taxon>Terebelliformia</taxon>
        <taxon>Alvinellidae</taxon>
        <taxon>Paralvinella</taxon>
    </lineage>
</organism>
<dbReference type="AlphaFoldDB" id="A0AAD9J325"/>
<dbReference type="Gene3D" id="3.30.2280.10">
    <property type="entry name" value="Hypothetical protein (hspc210)"/>
    <property type="match status" value="1"/>
</dbReference>